<reference evidence="4 5" key="1">
    <citation type="submission" date="2024-07" db="EMBL/GenBank/DDBJ databases">
        <title>Genomic Encyclopedia of Type Strains, Phase V (KMG-V): Genome sequencing to study the core and pangenomes of soil and plant-associated prokaryotes.</title>
        <authorList>
            <person name="Whitman W."/>
        </authorList>
    </citation>
    <scope>NUCLEOTIDE SEQUENCE [LARGE SCALE GENOMIC DNA]</scope>
    <source>
        <strain evidence="4 5">USDA 415</strain>
    </source>
</reference>
<dbReference type="InterPro" id="IPR050493">
    <property type="entry name" value="FAD-dep_Monooxygenase_BioMet"/>
</dbReference>
<evidence type="ECO:0000313" key="4">
    <source>
        <dbReference type="EMBL" id="MEY9313443.1"/>
    </source>
</evidence>
<dbReference type="Gene3D" id="3.50.50.60">
    <property type="entry name" value="FAD/NAD(P)-binding domain"/>
    <property type="match status" value="1"/>
</dbReference>
<dbReference type="PANTHER" id="PTHR13789">
    <property type="entry name" value="MONOOXYGENASE"/>
    <property type="match status" value="1"/>
</dbReference>
<dbReference type="SUPFAM" id="SSF51905">
    <property type="entry name" value="FAD/NAD(P)-binding domain"/>
    <property type="match status" value="1"/>
</dbReference>
<dbReference type="PANTHER" id="PTHR13789:SF309">
    <property type="entry name" value="PUTATIVE (AFU_ORTHOLOGUE AFUA_6G14510)-RELATED"/>
    <property type="match status" value="1"/>
</dbReference>
<sequence>MVAFNRGLASNPTALFGGSKASGLARDSLETKYIAVSLHRADELHTEKTQWRSSPREMNNGRVGGNMGAVKNVIVLGGGIGGLTAAHALRRIGVSVRVIEMGDRSDRIGTGITLLGNALRALAELELVEACLQGGHGWDVVSIRDAAGNPLLQQFSPRIWDPDRPAALGIMRPRLGQILEEAARTSGAEIAFNTTVTRIDQDAEGVTVQLSHGETDRADLLIAADGVYSKTRQQIFGEEFKPHYAGQGVWRYTVSRTEAMDGFILYRHPTGRVVGALPLSKELCYLFFLETTDEKLRVAQDQVCHYVRNLLAPFTAPELIQAADLVGEGNHISYRPFDVLMMPAPWHRGRVVLLGDSAHSLTPQMTSGGGMAIEDALVLAQELRRSRDLETALAGYCVRREERVKRIYDIGYAICNEERNPMHSREYQIGLLREGYAFLSAPV</sequence>
<evidence type="ECO:0000313" key="5">
    <source>
        <dbReference type="Proteomes" id="UP001565471"/>
    </source>
</evidence>
<keyword evidence="2" id="KW-0503">Monooxygenase</keyword>
<organism evidence="4 5">
    <name type="scientific">Bradyrhizobium elkanii</name>
    <dbReference type="NCBI Taxonomy" id="29448"/>
    <lineage>
        <taxon>Bacteria</taxon>
        <taxon>Pseudomonadati</taxon>
        <taxon>Pseudomonadota</taxon>
        <taxon>Alphaproteobacteria</taxon>
        <taxon>Hyphomicrobiales</taxon>
        <taxon>Nitrobacteraceae</taxon>
        <taxon>Bradyrhizobium</taxon>
    </lineage>
</organism>
<gene>
    <name evidence="4" type="ORF">ABIF29_000242</name>
</gene>
<dbReference type="NCBIfam" id="NF005313">
    <property type="entry name" value="PRK06847.1"/>
    <property type="match status" value="1"/>
</dbReference>
<feature type="domain" description="FAD-binding" evidence="3">
    <location>
        <begin position="72"/>
        <end position="384"/>
    </location>
</feature>
<proteinExistence type="predicted"/>
<dbReference type="Pfam" id="PF01494">
    <property type="entry name" value="FAD_binding_3"/>
    <property type="match status" value="1"/>
</dbReference>
<evidence type="ECO:0000259" key="3">
    <source>
        <dbReference type="Pfam" id="PF01494"/>
    </source>
</evidence>
<dbReference type="InterPro" id="IPR002938">
    <property type="entry name" value="FAD-bd"/>
</dbReference>
<evidence type="ECO:0000256" key="1">
    <source>
        <dbReference type="ARBA" id="ARBA00023002"/>
    </source>
</evidence>
<dbReference type="RefSeq" id="WP_244436101.1">
    <property type="nucleotide sequence ID" value="NZ_CP126027.1"/>
</dbReference>
<evidence type="ECO:0000256" key="2">
    <source>
        <dbReference type="ARBA" id="ARBA00023033"/>
    </source>
</evidence>
<keyword evidence="1" id="KW-0560">Oxidoreductase</keyword>
<accession>A0ABV4ERK2</accession>
<dbReference type="EMBL" id="JBGBZA010000001">
    <property type="protein sequence ID" value="MEY9313443.1"/>
    <property type="molecule type" value="Genomic_DNA"/>
</dbReference>
<name>A0ABV4ERK2_BRAEL</name>
<dbReference type="PRINTS" id="PR00420">
    <property type="entry name" value="RNGMNOXGNASE"/>
</dbReference>
<dbReference type="InterPro" id="IPR036188">
    <property type="entry name" value="FAD/NAD-bd_sf"/>
</dbReference>
<dbReference type="Proteomes" id="UP001565471">
    <property type="component" value="Unassembled WGS sequence"/>
</dbReference>
<comment type="caution">
    <text evidence="4">The sequence shown here is derived from an EMBL/GenBank/DDBJ whole genome shotgun (WGS) entry which is preliminary data.</text>
</comment>
<keyword evidence="5" id="KW-1185">Reference proteome</keyword>
<protein>
    <submittedName>
        <fullName evidence="4">2-polyprenyl-6-methoxyphenol hydroxylase-like FAD-dependent oxidoreductase</fullName>
    </submittedName>
</protein>